<dbReference type="Proteomes" id="UP000735302">
    <property type="component" value="Unassembled WGS sequence"/>
</dbReference>
<dbReference type="Gene3D" id="3.80.10.10">
    <property type="entry name" value="Ribonuclease Inhibitor"/>
    <property type="match status" value="1"/>
</dbReference>
<comment type="similarity">
    <text evidence="2">Belongs to the Toll-like receptor family.</text>
</comment>
<keyword evidence="4 7" id="KW-0732">Signal</keyword>
<feature type="signal peptide" evidence="7">
    <location>
        <begin position="1"/>
        <end position="26"/>
    </location>
</feature>
<organism evidence="9 10">
    <name type="scientific">Plakobranchus ocellatus</name>
    <dbReference type="NCBI Taxonomy" id="259542"/>
    <lineage>
        <taxon>Eukaryota</taxon>
        <taxon>Metazoa</taxon>
        <taxon>Spiralia</taxon>
        <taxon>Lophotrochozoa</taxon>
        <taxon>Mollusca</taxon>
        <taxon>Gastropoda</taxon>
        <taxon>Heterobranchia</taxon>
        <taxon>Euthyneura</taxon>
        <taxon>Panpulmonata</taxon>
        <taxon>Sacoglossa</taxon>
        <taxon>Placobranchoidea</taxon>
        <taxon>Plakobranchidae</taxon>
        <taxon>Plakobranchus</taxon>
    </lineage>
</organism>
<dbReference type="GO" id="GO:0005886">
    <property type="term" value="C:plasma membrane"/>
    <property type="evidence" value="ECO:0007669"/>
    <property type="project" value="TreeGrafter"/>
</dbReference>
<evidence type="ECO:0000256" key="5">
    <source>
        <dbReference type="ARBA" id="ARBA00022989"/>
    </source>
</evidence>
<evidence type="ECO:0000259" key="8">
    <source>
        <dbReference type="PROSITE" id="PS50104"/>
    </source>
</evidence>
<keyword evidence="3" id="KW-0812">Transmembrane</keyword>
<comment type="subcellular location">
    <subcellularLocation>
        <location evidence="1">Membrane</location>
        <topology evidence="1">Single-pass membrane protein</topology>
    </subcellularLocation>
</comment>
<sequence length="667" mass="76295">MESSKLSLTVPLILILCCTWIHITHCTTRLFGESNEDDKINALCLRDSPFEDQEYWNSQYGTVADTNFDENLISCIKTLDSSTVKTSTVETLRNGPQECQVIKKDVDTYVNCTSRNLKRIPSTNFPPQTTVFNLSDNGITQLPGRAFSKYNLLRDLSIRNNHIFKIDPLAFSGLSNLESLDLYGNKLVMNPVTMKNAFSDDVFAPLKNLKELRLNRNNPQPDDRALRYPDKALAQLSSLETLFLDGFKEPVFGSGFANLTRLKYLNLNGYKDGYCKLSGLKNETFRHMTSLEHLLIRNCQLQGHKIEAATFLPLKKLHFLDFSENQDINVQFFDRLFYGLQNTSTLKHLHMEFVVNLYTLGVCLSSKYIKYFPQSVEYLGVQNNKLECIDRNVIRKISKSLKVIDISRNNFIFGTYFLDFPELSQLTTLIIDGYLPVAHRLPKIYPFNPHTPKLDTENCSLYESDEITGPTQDFILHLPPKLKNATIAYASLKNIISKLTVDENNTLEDLSLPGDDTTAIRNFEYDVFICYAEEDRDFVLDVLNDALESRGFKVFIHSRDFTAGEFIGSNIVRAVRTCRRIVVVLTRALAESSWCGYEIQMANMESAHRGYPVLIFLLKDDMTDSEMGVELLYNVRNNTYVPFPPESDTSEESLRTLWDKLATDIRQ</sequence>
<evidence type="ECO:0000256" key="2">
    <source>
        <dbReference type="ARBA" id="ARBA00009634"/>
    </source>
</evidence>
<dbReference type="EMBL" id="BLXT01005777">
    <property type="protein sequence ID" value="GFO25885.1"/>
    <property type="molecule type" value="Genomic_DNA"/>
</dbReference>
<dbReference type="InterPro" id="IPR000157">
    <property type="entry name" value="TIR_dom"/>
</dbReference>
<keyword evidence="5" id="KW-1133">Transmembrane helix</keyword>
<dbReference type="Gene3D" id="3.40.50.10140">
    <property type="entry name" value="Toll/interleukin-1 receptor homology (TIR) domain"/>
    <property type="match status" value="1"/>
</dbReference>
<dbReference type="GO" id="GO:0038023">
    <property type="term" value="F:signaling receptor activity"/>
    <property type="evidence" value="ECO:0007669"/>
    <property type="project" value="TreeGrafter"/>
</dbReference>
<dbReference type="PROSITE" id="PS50104">
    <property type="entry name" value="TIR"/>
    <property type="match status" value="1"/>
</dbReference>
<dbReference type="InterPro" id="IPR035897">
    <property type="entry name" value="Toll_tir_struct_dom_sf"/>
</dbReference>
<dbReference type="PROSITE" id="PS51450">
    <property type="entry name" value="LRR"/>
    <property type="match status" value="1"/>
</dbReference>
<dbReference type="SUPFAM" id="SSF52200">
    <property type="entry name" value="Toll/Interleukin receptor TIR domain"/>
    <property type="match status" value="1"/>
</dbReference>
<accession>A0AAV4BZP5</accession>
<dbReference type="PANTHER" id="PTHR24365:SF541">
    <property type="entry name" value="PROTEIN TOLL-RELATED"/>
    <property type="match status" value="1"/>
</dbReference>
<protein>
    <submittedName>
        <fullName evidence="9">Leucine-rich repeat-containing protein 4b</fullName>
    </submittedName>
</protein>
<feature type="domain" description="TIR" evidence="8">
    <location>
        <begin position="523"/>
        <end position="665"/>
    </location>
</feature>
<gene>
    <name evidence="9" type="ORF">PoB_005239000</name>
</gene>
<evidence type="ECO:0000313" key="10">
    <source>
        <dbReference type="Proteomes" id="UP000735302"/>
    </source>
</evidence>
<name>A0AAV4BZP5_9GAST</name>
<keyword evidence="10" id="KW-1185">Reference proteome</keyword>
<dbReference type="InterPro" id="IPR001611">
    <property type="entry name" value="Leu-rich_rpt"/>
</dbReference>
<dbReference type="PANTHER" id="PTHR24365">
    <property type="entry name" value="TOLL-LIKE RECEPTOR"/>
    <property type="match status" value="1"/>
</dbReference>
<evidence type="ECO:0000256" key="1">
    <source>
        <dbReference type="ARBA" id="ARBA00004167"/>
    </source>
</evidence>
<evidence type="ECO:0000256" key="6">
    <source>
        <dbReference type="ARBA" id="ARBA00023136"/>
    </source>
</evidence>
<evidence type="ECO:0000256" key="3">
    <source>
        <dbReference type="ARBA" id="ARBA00022692"/>
    </source>
</evidence>
<dbReference type="SMART" id="SM00255">
    <property type="entry name" value="TIR"/>
    <property type="match status" value="1"/>
</dbReference>
<dbReference type="SUPFAM" id="SSF52058">
    <property type="entry name" value="L domain-like"/>
    <property type="match status" value="1"/>
</dbReference>
<keyword evidence="6" id="KW-0472">Membrane</keyword>
<evidence type="ECO:0000256" key="7">
    <source>
        <dbReference type="SAM" id="SignalP"/>
    </source>
</evidence>
<evidence type="ECO:0000313" key="9">
    <source>
        <dbReference type="EMBL" id="GFO25885.1"/>
    </source>
</evidence>
<dbReference type="Pfam" id="PF13676">
    <property type="entry name" value="TIR_2"/>
    <property type="match status" value="1"/>
</dbReference>
<reference evidence="9 10" key="1">
    <citation type="journal article" date="2021" name="Elife">
        <title>Chloroplast acquisition without the gene transfer in kleptoplastic sea slugs, Plakobranchus ocellatus.</title>
        <authorList>
            <person name="Maeda T."/>
            <person name="Takahashi S."/>
            <person name="Yoshida T."/>
            <person name="Shimamura S."/>
            <person name="Takaki Y."/>
            <person name="Nagai Y."/>
            <person name="Toyoda A."/>
            <person name="Suzuki Y."/>
            <person name="Arimoto A."/>
            <person name="Ishii H."/>
            <person name="Satoh N."/>
            <person name="Nishiyama T."/>
            <person name="Hasebe M."/>
            <person name="Maruyama T."/>
            <person name="Minagawa J."/>
            <person name="Obokata J."/>
            <person name="Shigenobu S."/>
        </authorList>
    </citation>
    <scope>NUCLEOTIDE SEQUENCE [LARGE SCALE GENOMIC DNA]</scope>
</reference>
<dbReference type="InterPro" id="IPR032675">
    <property type="entry name" value="LRR_dom_sf"/>
</dbReference>
<dbReference type="Pfam" id="PF13855">
    <property type="entry name" value="LRR_8"/>
    <property type="match status" value="1"/>
</dbReference>
<evidence type="ECO:0000256" key="4">
    <source>
        <dbReference type="ARBA" id="ARBA00022729"/>
    </source>
</evidence>
<dbReference type="GO" id="GO:0007165">
    <property type="term" value="P:signal transduction"/>
    <property type="evidence" value="ECO:0007669"/>
    <property type="project" value="InterPro"/>
</dbReference>
<comment type="caution">
    <text evidence="9">The sequence shown here is derived from an EMBL/GenBank/DDBJ whole genome shotgun (WGS) entry which is preliminary data.</text>
</comment>
<proteinExistence type="inferred from homology"/>
<dbReference type="AlphaFoldDB" id="A0AAV4BZP5"/>
<feature type="chain" id="PRO_5043988440" evidence="7">
    <location>
        <begin position="27"/>
        <end position="667"/>
    </location>
</feature>